<gene>
    <name evidence="5" type="primary">pCIT-2c</name>
</gene>
<dbReference type="GO" id="GO:0005576">
    <property type="term" value="C:extracellular region"/>
    <property type="evidence" value="ECO:0007669"/>
    <property type="project" value="UniProtKB-SubCell"/>
</dbReference>
<reference evidence="5" key="1">
    <citation type="submission" date="2015-08" db="EMBL/GenBank/DDBJ databases">
        <title>Lachesana tarabaevi: an expert in membrane-active toxins.</title>
        <authorList>
            <person name="Vassilevski A.A."/>
            <person name="Kozlov S.A."/>
            <person name="Grishin E.V."/>
        </authorList>
    </citation>
    <scope>NUCLEOTIDE SEQUENCE</scope>
</reference>
<protein>
    <submittedName>
        <fullName evidence="5">Cytoinsectotoxin-2c</fullName>
    </submittedName>
</protein>
<proteinExistence type="evidence at transcript level"/>
<dbReference type="InterPro" id="IPR018802">
    <property type="entry name" value="Latarcin_precursor"/>
</dbReference>
<evidence type="ECO:0000256" key="1">
    <source>
        <dbReference type="ARBA" id="ARBA00004613"/>
    </source>
</evidence>
<feature type="signal peptide" evidence="4">
    <location>
        <begin position="1"/>
        <end position="20"/>
    </location>
</feature>
<name>A0A1B3Z582_LACTA</name>
<evidence type="ECO:0000256" key="4">
    <source>
        <dbReference type="SAM" id="SignalP"/>
    </source>
</evidence>
<organism evidence="5">
    <name type="scientific">Lachesana tarabaevi</name>
    <name type="common">Spider</name>
    <dbReference type="NCBI Taxonomy" id="379576"/>
    <lineage>
        <taxon>Eukaryota</taxon>
        <taxon>Metazoa</taxon>
        <taxon>Ecdysozoa</taxon>
        <taxon>Arthropoda</taxon>
        <taxon>Chelicerata</taxon>
        <taxon>Arachnida</taxon>
        <taxon>Araneae</taxon>
        <taxon>Araneomorphae</taxon>
        <taxon>Entelegynae</taxon>
        <taxon>Entelegynae incertae sedis</taxon>
        <taxon>Zodariidae</taxon>
        <taxon>Lachesana</taxon>
    </lineage>
</organism>
<dbReference type="EMBL" id="KT591337">
    <property type="protein sequence ID" value="AOH73459.1"/>
    <property type="molecule type" value="mRNA"/>
</dbReference>
<sequence>MKYFFVSLALVAAFASIAESKPAEAEHELAEVEEENELADLEDAEWLEDLADLEDLEDLSDLEEARSWDSIWKSAKNKMDKIMRQKVAKWMAKKEGKSVEEVQAKVDAMSKKDIRMHVISHYGKKAFEQLSKSLEE</sequence>
<evidence type="ECO:0000313" key="5">
    <source>
        <dbReference type="EMBL" id="AOH73459.1"/>
    </source>
</evidence>
<dbReference type="Pfam" id="PF10279">
    <property type="entry name" value="Latarcin"/>
    <property type="match status" value="1"/>
</dbReference>
<evidence type="ECO:0000256" key="3">
    <source>
        <dbReference type="ARBA" id="ARBA00022729"/>
    </source>
</evidence>
<accession>A0A1B3Z582</accession>
<dbReference type="AlphaFoldDB" id="A0A1B3Z582"/>
<comment type="subcellular location">
    <subcellularLocation>
        <location evidence="1">Secreted</location>
    </subcellularLocation>
</comment>
<evidence type="ECO:0000256" key="2">
    <source>
        <dbReference type="ARBA" id="ARBA00022525"/>
    </source>
</evidence>
<keyword evidence="3 4" id="KW-0732">Signal</keyword>
<keyword evidence="2" id="KW-0964">Secreted</keyword>
<feature type="chain" id="PRO_5008556047" evidence="4">
    <location>
        <begin position="21"/>
        <end position="136"/>
    </location>
</feature>